<evidence type="ECO:0000256" key="6">
    <source>
        <dbReference type="ARBA" id="ARBA00022989"/>
    </source>
</evidence>
<keyword evidence="10" id="KW-1185">Reference proteome</keyword>
<feature type="transmembrane region" description="Helical" evidence="8">
    <location>
        <begin position="102"/>
        <end position="118"/>
    </location>
</feature>
<comment type="caution">
    <text evidence="9">The sequence shown here is derived from an EMBL/GenBank/DDBJ whole genome shotgun (WGS) entry which is preliminary data.</text>
</comment>
<evidence type="ECO:0000256" key="1">
    <source>
        <dbReference type="ARBA" id="ARBA00004651"/>
    </source>
</evidence>
<evidence type="ECO:0000256" key="5">
    <source>
        <dbReference type="ARBA" id="ARBA00022692"/>
    </source>
</evidence>
<comment type="similarity">
    <text evidence="2 8">Belongs to the 4-toluene sulfonate uptake permease (TSUP) (TC 2.A.102) family.</text>
</comment>
<accession>A0ABR6REN5</accession>
<evidence type="ECO:0000313" key="9">
    <source>
        <dbReference type="EMBL" id="MBB6577607.1"/>
    </source>
</evidence>
<name>A0ABR6REN5_9BURK</name>
<evidence type="ECO:0000256" key="7">
    <source>
        <dbReference type="ARBA" id="ARBA00023136"/>
    </source>
</evidence>
<evidence type="ECO:0000256" key="3">
    <source>
        <dbReference type="ARBA" id="ARBA00022448"/>
    </source>
</evidence>
<feature type="transmembrane region" description="Helical" evidence="8">
    <location>
        <begin position="35"/>
        <end position="55"/>
    </location>
</feature>
<keyword evidence="5 8" id="KW-0812">Transmembrane</keyword>
<feature type="transmembrane region" description="Helical" evidence="8">
    <location>
        <begin position="138"/>
        <end position="162"/>
    </location>
</feature>
<comment type="subcellular location">
    <subcellularLocation>
        <location evidence="1 8">Cell membrane</location>
        <topology evidence="1 8">Multi-pass membrane protein</topology>
    </subcellularLocation>
</comment>
<dbReference type="Proteomes" id="UP000562492">
    <property type="component" value="Unassembled WGS sequence"/>
</dbReference>
<feature type="transmembrane region" description="Helical" evidence="8">
    <location>
        <begin position="6"/>
        <end position="28"/>
    </location>
</feature>
<gene>
    <name evidence="9" type="ORF">HNP33_001664</name>
</gene>
<dbReference type="InterPro" id="IPR002781">
    <property type="entry name" value="TM_pro_TauE-like"/>
</dbReference>
<evidence type="ECO:0000256" key="2">
    <source>
        <dbReference type="ARBA" id="ARBA00009142"/>
    </source>
</evidence>
<dbReference type="RefSeq" id="WP_184707235.1">
    <property type="nucleotide sequence ID" value="NZ_JACHKZ010000008.1"/>
</dbReference>
<evidence type="ECO:0000256" key="8">
    <source>
        <dbReference type="RuleBase" id="RU363041"/>
    </source>
</evidence>
<evidence type="ECO:0000313" key="10">
    <source>
        <dbReference type="Proteomes" id="UP000562492"/>
    </source>
</evidence>
<sequence length="253" mass="26865">MTDSGWWLGVAAVFVLAGMVKGVVGLGLPTVSMALLALWLSPATAAAWLVLPSMVTNMWQMRPWPQLRVLARQLWPMQLGVVVGTLGAAWQFGALQLASSQRWLGAALVLYALWGLWGRPLVIPAGAGGRQQSLAHGVLGALVGAATGVVTALTGVFVIPAVPYLQSLGLGKDTLIQAMGLSFSVSTIALAISLQQHGGVAMAQWAWSALWLLPALAGMWCGERLRGRLSPQVFKRCLFASLLLLGTYMALRR</sequence>
<feature type="transmembrane region" description="Helical" evidence="8">
    <location>
        <begin position="174"/>
        <end position="194"/>
    </location>
</feature>
<dbReference type="Pfam" id="PF01925">
    <property type="entry name" value="TauE"/>
    <property type="match status" value="1"/>
</dbReference>
<keyword evidence="6 8" id="KW-1133">Transmembrane helix</keyword>
<organism evidence="9 10">
    <name type="scientific">Comamonas odontotermitis</name>
    <dbReference type="NCBI Taxonomy" id="379895"/>
    <lineage>
        <taxon>Bacteria</taxon>
        <taxon>Pseudomonadati</taxon>
        <taxon>Pseudomonadota</taxon>
        <taxon>Betaproteobacteria</taxon>
        <taxon>Burkholderiales</taxon>
        <taxon>Comamonadaceae</taxon>
        <taxon>Comamonas</taxon>
    </lineage>
</organism>
<feature type="transmembrane region" description="Helical" evidence="8">
    <location>
        <begin position="75"/>
        <end position="95"/>
    </location>
</feature>
<dbReference type="InterPro" id="IPR052017">
    <property type="entry name" value="TSUP"/>
</dbReference>
<dbReference type="PANTHER" id="PTHR30269">
    <property type="entry name" value="TRANSMEMBRANE PROTEIN YFCA"/>
    <property type="match status" value="1"/>
</dbReference>
<dbReference type="PANTHER" id="PTHR30269:SF32">
    <property type="entry name" value="MEMBRANE TRANSPORTER PROTEIN-RELATED"/>
    <property type="match status" value="1"/>
</dbReference>
<keyword evidence="7 8" id="KW-0472">Membrane</keyword>
<keyword evidence="4 8" id="KW-1003">Cell membrane</keyword>
<keyword evidence="3" id="KW-0813">Transport</keyword>
<reference evidence="9 10" key="1">
    <citation type="submission" date="2020-08" db="EMBL/GenBank/DDBJ databases">
        <title>Functional genomics of gut bacteria from endangered species of beetles.</title>
        <authorList>
            <person name="Carlos-Shanley C."/>
        </authorList>
    </citation>
    <scope>NUCLEOTIDE SEQUENCE [LARGE SCALE GENOMIC DNA]</scope>
    <source>
        <strain evidence="9 10">S00124</strain>
    </source>
</reference>
<dbReference type="EMBL" id="JACHKZ010000008">
    <property type="protein sequence ID" value="MBB6577607.1"/>
    <property type="molecule type" value="Genomic_DNA"/>
</dbReference>
<protein>
    <recommendedName>
        <fullName evidence="8">Probable membrane transporter protein</fullName>
    </recommendedName>
</protein>
<evidence type="ECO:0000256" key="4">
    <source>
        <dbReference type="ARBA" id="ARBA00022475"/>
    </source>
</evidence>
<proteinExistence type="inferred from homology"/>